<organism evidence="2 3">
    <name type="scientific">Parelaphostrongylus tenuis</name>
    <name type="common">Meningeal worm</name>
    <dbReference type="NCBI Taxonomy" id="148309"/>
    <lineage>
        <taxon>Eukaryota</taxon>
        <taxon>Metazoa</taxon>
        <taxon>Ecdysozoa</taxon>
        <taxon>Nematoda</taxon>
        <taxon>Chromadorea</taxon>
        <taxon>Rhabditida</taxon>
        <taxon>Rhabditina</taxon>
        <taxon>Rhabditomorpha</taxon>
        <taxon>Strongyloidea</taxon>
        <taxon>Metastrongylidae</taxon>
        <taxon>Parelaphostrongylus</taxon>
    </lineage>
</organism>
<dbReference type="EMBL" id="JAHQIW010003973">
    <property type="protein sequence ID" value="KAJ1360809.1"/>
    <property type="molecule type" value="Genomic_DNA"/>
</dbReference>
<dbReference type="Gene3D" id="3.40.33.10">
    <property type="entry name" value="CAP"/>
    <property type="match status" value="1"/>
</dbReference>
<dbReference type="InterPro" id="IPR014044">
    <property type="entry name" value="CAP_dom"/>
</dbReference>
<protein>
    <recommendedName>
        <fullName evidence="1">SCP domain-containing protein</fullName>
    </recommendedName>
</protein>
<evidence type="ECO:0000313" key="3">
    <source>
        <dbReference type="Proteomes" id="UP001196413"/>
    </source>
</evidence>
<keyword evidence="3" id="KW-1185">Reference proteome</keyword>
<proteinExistence type="predicted"/>
<reference evidence="2" key="1">
    <citation type="submission" date="2021-06" db="EMBL/GenBank/DDBJ databases">
        <title>Parelaphostrongylus tenuis whole genome reference sequence.</title>
        <authorList>
            <person name="Garwood T.J."/>
            <person name="Larsen P.A."/>
            <person name="Fountain-Jones N.M."/>
            <person name="Garbe J.R."/>
            <person name="Macchietto M.G."/>
            <person name="Kania S.A."/>
            <person name="Gerhold R.W."/>
            <person name="Richards J.E."/>
            <person name="Wolf T.M."/>
        </authorList>
    </citation>
    <scope>NUCLEOTIDE SEQUENCE</scope>
    <source>
        <strain evidence="2">MNPRO001-30</strain>
        <tissue evidence="2">Meninges</tissue>
    </source>
</reference>
<name>A0AAD5N979_PARTN</name>
<accession>A0AAD5N979</accession>
<dbReference type="AlphaFoldDB" id="A0AAD5N979"/>
<dbReference type="Proteomes" id="UP001196413">
    <property type="component" value="Unassembled WGS sequence"/>
</dbReference>
<comment type="caution">
    <text evidence="2">The sequence shown here is derived from an EMBL/GenBank/DDBJ whole genome shotgun (WGS) entry which is preliminary data.</text>
</comment>
<evidence type="ECO:0000313" key="2">
    <source>
        <dbReference type="EMBL" id="KAJ1360809.1"/>
    </source>
</evidence>
<dbReference type="Pfam" id="PF00188">
    <property type="entry name" value="CAP"/>
    <property type="match status" value="1"/>
</dbReference>
<evidence type="ECO:0000259" key="1">
    <source>
        <dbReference type="Pfam" id="PF00188"/>
    </source>
</evidence>
<sequence length="191" mass="22192">MVRFGVQKIRTYYSENTKDRRDWWERGEEEGQTRAWRKLNIGINSLTLTSLEQHSEGKLKKLSGPLIVTKRFQLDKNCTFRMENHILSTFIALLFLVEEYNCDLEKEAGSLAESSCKTKSKYPALGNNTNIAKRPSAEERDVSAAIDRWWKKGDPTSVHVQMTDENVKKVGCAFYLCDTNKKKYMFVCKYE</sequence>
<dbReference type="InterPro" id="IPR035940">
    <property type="entry name" value="CAP_sf"/>
</dbReference>
<dbReference type="SUPFAM" id="SSF55797">
    <property type="entry name" value="PR-1-like"/>
    <property type="match status" value="1"/>
</dbReference>
<gene>
    <name evidence="2" type="ORF">KIN20_019890</name>
</gene>
<feature type="domain" description="SCP" evidence="1">
    <location>
        <begin position="100"/>
        <end position="190"/>
    </location>
</feature>